<evidence type="ECO:0000313" key="2">
    <source>
        <dbReference type="Proteomes" id="UP001497516"/>
    </source>
</evidence>
<organism evidence="1 2">
    <name type="scientific">Linum trigynum</name>
    <dbReference type="NCBI Taxonomy" id="586398"/>
    <lineage>
        <taxon>Eukaryota</taxon>
        <taxon>Viridiplantae</taxon>
        <taxon>Streptophyta</taxon>
        <taxon>Embryophyta</taxon>
        <taxon>Tracheophyta</taxon>
        <taxon>Spermatophyta</taxon>
        <taxon>Magnoliopsida</taxon>
        <taxon>eudicotyledons</taxon>
        <taxon>Gunneridae</taxon>
        <taxon>Pentapetalae</taxon>
        <taxon>rosids</taxon>
        <taxon>fabids</taxon>
        <taxon>Malpighiales</taxon>
        <taxon>Linaceae</taxon>
        <taxon>Linum</taxon>
    </lineage>
</organism>
<dbReference type="Proteomes" id="UP001497516">
    <property type="component" value="Chromosome 6"/>
</dbReference>
<dbReference type="AlphaFoldDB" id="A0AAV2FJ84"/>
<evidence type="ECO:0000313" key="1">
    <source>
        <dbReference type="EMBL" id="CAL1398354.1"/>
    </source>
</evidence>
<accession>A0AAV2FJ84</accession>
<proteinExistence type="predicted"/>
<name>A0AAV2FJ84_9ROSI</name>
<dbReference type="EMBL" id="OZ034819">
    <property type="protein sequence ID" value="CAL1398354.1"/>
    <property type="molecule type" value="Genomic_DNA"/>
</dbReference>
<keyword evidence="2" id="KW-1185">Reference proteome</keyword>
<gene>
    <name evidence="1" type="ORF">LTRI10_LOCUS38590</name>
</gene>
<protein>
    <submittedName>
        <fullName evidence="1">Uncharacterized protein</fullName>
    </submittedName>
</protein>
<sequence>MRELIIFHKKQENGRRKKERRIQKRCTREALIHAASGAAPANGMPFSACQPLCFPFSSLDHDVAASESE</sequence>
<reference evidence="1 2" key="1">
    <citation type="submission" date="2024-04" db="EMBL/GenBank/DDBJ databases">
        <authorList>
            <person name="Fracassetti M."/>
        </authorList>
    </citation>
    <scope>NUCLEOTIDE SEQUENCE [LARGE SCALE GENOMIC DNA]</scope>
</reference>